<feature type="region of interest" description="Disordered" evidence="1">
    <location>
        <begin position="1"/>
        <end position="815"/>
    </location>
</feature>
<feature type="compositionally biased region" description="Basic and acidic residues" evidence="1">
    <location>
        <begin position="745"/>
        <end position="764"/>
    </location>
</feature>
<protein>
    <submittedName>
        <fullName evidence="3">Collagen, type I/II/III/V/XI/XXIV/XXVII, alpha</fullName>
    </submittedName>
</protein>
<feature type="compositionally biased region" description="Low complexity" evidence="1">
    <location>
        <begin position="63"/>
        <end position="80"/>
    </location>
</feature>
<organism evidence="3 4">
    <name type="scientific">Parafrankia irregularis</name>
    <dbReference type="NCBI Taxonomy" id="795642"/>
    <lineage>
        <taxon>Bacteria</taxon>
        <taxon>Bacillati</taxon>
        <taxon>Actinomycetota</taxon>
        <taxon>Actinomycetes</taxon>
        <taxon>Frankiales</taxon>
        <taxon>Frankiaceae</taxon>
        <taxon>Parafrankia</taxon>
    </lineage>
</organism>
<dbReference type="AlphaFoldDB" id="A0A0S4QIL2"/>
<keyword evidence="2" id="KW-0472">Membrane</keyword>
<feature type="compositionally biased region" description="Low complexity" evidence="1">
    <location>
        <begin position="698"/>
        <end position="711"/>
    </location>
</feature>
<feature type="compositionally biased region" description="Gly residues" evidence="1">
    <location>
        <begin position="765"/>
        <end position="807"/>
    </location>
</feature>
<gene>
    <name evidence="3" type="ORF">Ga0074812_102372</name>
</gene>
<dbReference type="EMBL" id="FAOZ01000002">
    <property type="protein sequence ID" value="CUU54362.1"/>
    <property type="molecule type" value="Genomic_DNA"/>
</dbReference>
<feature type="compositionally biased region" description="Gly residues" evidence="1">
    <location>
        <begin position="81"/>
        <end position="101"/>
    </location>
</feature>
<evidence type="ECO:0000256" key="2">
    <source>
        <dbReference type="SAM" id="Phobius"/>
    </source>
</evidence>
<feature type="compositionally biased region" description="Polar residues" evidence="1">
    <location>
        <begin position="258"/>
        <end position="271"/>
    </location>
</feature>
<dbReference type="RefSeq" id="WP_091271714.1">
    <property type="nucleotide sequence ID" value="NZ_FAOZ01000002.1"/>
</dbReference>
<keyword evidence="2" id="KW-1133">Transmembrane helix</keyword>
<feature type="compositionally biased region" description="Low complexity" evidence="1">
    <location>
        <begin position="507"/>
        <end position="533"/>
    </location>
</feature>
<keyword evidence="3" id="KW-0176">Collagen</keyword>
<keyword evidence="4" id="KW-1185">Reference proteome</keyword>
<feature type="compositionally biased region" description="Polar residues" evidence="1">
    <location>
        <begin position="663"/>
        <end position="678"/>
    </location>
</feature>
<keyword evidence="2" id="KW-0812">Transmembrane</keyword>
<feature type="transmembrane region" description="Helical" evidence="2">
    <location>
        <begin position="849"/>
        <end position="870"/>
    </location>
</feature>
<evidence type="ECO:0000313" key="3">
    <source>
        <dbReference type="EMBL" id="CUU54362.1"/>
    </source>
</evidence>
<feature type="region of interest" description="Disordered" evidence="1">
    <location>
        <begin position="875"/>
        <end position="894"/>
    </location>
</feature>
<accession>A0A0S4QIL2</accession>
<dbReference type="Proteomes" id="UP000198802">
    <property type="component" value="Unassembled WGS sequence"/>
</dbReference>
<feature type="compositionally biased region" description="Polar residues" evidence="1">
    <location>
        <begin position="881"/>
        <end position="894"/>
    </location>
</feature>
<evidence type="ECO:0000313" key="4">
    <source>
        <dbReference type="Proteomes" id="UP000198802"/>
    </source>
</evidence>
<proteinExistence type="predicted"/>
<feature type="compositionally biased region" description="Low complexity" evidence="1">
    <location>
        <begin position="299"/>
        <end position="310"/>
    </location>
</feature>
<evidence type="ECO:0000256" key="1">
    <source>
        <dbReference type="SAM" id="MobiDB-lite"/>
    </source>
</evidence>
<sequence length="1016" mass="100703">MTAGSTDRPAGGRRDDDFFAVERVGEPEESTTYRPPATADVGWDVTPWRDVDRDVSGSSPLTGGPVVDGPIVGGPMVSGGMSPGGGSAVDGGPAVGGGPVVGGAAPRSSDPFDVSSTWSGGVPAVDVGAVRPDLDPQRPATGGFPVPPSYGPATQTYVEPTPPPRYPTESGAFPPVRPISPDTGSVRIGGPDPSTSSQGWLPAGDSTGSSGGLNPATGSFALPSAYPARPAEQPAPLDGPGRGAEPVGYNGYQPPRPNTSDLAPPQAQSGPRSGAPLRLDQTGGFPRPVTGYPARPDSGAGAAGAAGTAGQNTVDPWNGHGSGAGQQMGASLPPRETSSTGGHLRPGPPTGGHQRPGPAAGGQLGRDPLTGDRPRHGPSTGGHSQPSQRPHDGYQGRADTGWSQHTPAPAAGQYGSAGLETSYRLGGPGGYGTDPGAVHGPSGFSPTRGAPTGGPSTGGVAAAPPAGSTPARPLAAQAPTATSGHHPAVGRGDLERSAPGTPPLRSSPAGLDPGPAGLPGQPGLPGQSAPSGPWRTPAARPAVEDTITTGRPPYTGGVPALPPGRSGGAGAESGVVSSSPAPRPDAGAGTGPRAATSPKAGPVTRPGRERRPESAVEMTSLVTRRGRGGGKPDASDDSGWQPSRSVRRTGARGVPADRRRTPNPVTDTNSLQAVSAPSQRRGPGRSEESPADAAPTGRFRAARANKAATGAPEVEDPPSPNRRSAARGAGRAGRDGDGAGLAGRSRGDSADGVDSRGGHGEAGRGSRGGRGRDGGTAGGGGRGRDGGTAGGGGRAGSGSAGGSGTARGGAAADRRATRAVGVLEPADFDDEPDEPSLPQDRLAWLRHGWIGPLGIALVVSLLVVGLYTVLVGGGGEKSPQGAETTTNPSSAAQVATSQEAIAGKAMVNGTWRCRLQNESATNGDMLGDVLPDVLVVPAAGLTYTWNDTPGTYTISPSEGDRSGSKISRVEFTGGPLAGVSADHLLSEMNGGAAQGTLYLAPVANDPSKPRRYCYVN</sequence>
<reference evidence="4" key="1">
    <citation type="submission" date="2015-11" db="EMBL/GenBank/DDBJ databases">
        <authorList>
            <person name="Varghese N."/>
        </authorList>
    </citation>
    <scope>NUCLEOTIDE SEQUENCE [LARGE SCALE GENOMIC DNA]</scope>
    <source>
        <strain evidence="4">DSM 45899</strain>
    </source>
</reference>
<name>A0A0S4QIL2_9ACTN</name>